<feature type="signal peptide" evidence="2">
    <location>
        <begin position="1"/>
        <end position="23"/>
    </location>
</feature>
<name>A0A2L0EIQ3_SORCE</name>
<dbReference type="EMBL" id="CP012673">
    <property type="protein sequence ID" value="AUX39180.1"/>
    <property type="molecule type" value="Genomic_DNA"/>
</dbReference>
<organism evidence="3 4">
    <name type="scientific">Sorangium cellulosum</name>
    <name type="common">Polyangium cellulosum</name>
    <dbReference type="NCBI Taxonomy" id="56"/>
    <lineage>
        <taxon>Bacteria</taxon>
        <taxon>Pseudomonadati</taxon>
        <taxon>Myxococcota</taxon>
        <taxon>Polyangia</taxon>
        <taxon>Polyangiales</taxon>
        <taxon>Polyangiaceae</taxon>
        <taxon>Sorangium</taxon>
    </lineage>
</organism>
<dbReference type="Proteomes" id="UP000238348">
    <property type="component" value="Chromosome"/>
</dbReference>
<reference evidence="3 4" key="1">
    <citation type="submission" date="2015-09" db="EMBL/GenBank/DDBJ databases">
        <title>Sorangium comparison.</title>
        <authorList>
            <person name="Zaburannyi N."/>
            <person name="Bunk B."/>
            <person name="Overmann J."/>
            <person name="Mueller R."/>
        </authorList>
    </citation>
    <scope>NUCLEOTIDE SEQUENCE [LARGE SCALE GENOMIC DNA]</scope>
    <source>
        <strain evidence="3 4">So ce26</strain>
    </source>
</reference>
<accession>A0A2L0EIQ3</accession>
<dbReference type="AlphaFoldDB" id="A0A2L0EIQ3"/>
<evidence type="ECO:0008006" key="5">
    <source>
        <dbReference type="Google" id="ProtNLM"/>
    </source>
</evidence>
<sequence>MASASWKNLAAAALLAGACSSEAPPPGAGGAGGAGAGGSGAGGSGTGGAGGSGAGGAASASTSGSGGAGGEAPQVCPSFGDPCSTCLSLRCQESFCACQQNPECAALSNCFLGCEADDDACTQRCFTAHAPGVSDSFLEGGCSAERCKVQCPSRAALSPCESCLFARCAGEMNTCIADPACHGLRTCVGACNPTDAVCRDRCAANHRGGEQADLAVAACGSAQCGAECQAP</sequence>
<dbReference type="RefSeq" id="WP_104977183.1">
    <property type="nucleotide sequence ID" value="NZ_CP012673.1"/>
</dbReference>
<evidence type="ECO:0000256" key="2">
    <source>
        <dbReference type="SAM" id="SignalP"/>
    </source>
</evidence>
<proteinExistence type="predicted"/>
<feature type="compositionally biased region" description="Gly residues" evidence="1">
    <location>
        <begin position="28"/>
        <end position="56"/>
    </location>
</feature>
<protein>
    <recommendedName>
        <fullName evidence="5">Secreted protein</fullName>
    </recommendedName>
</protein>
<dbReference type="OrthoDB" id="5520963at2"/>
<feature type="chain" id="PRO_5014675461" description="Secreted protein" evidence="2">
    <location>
        <begin position="24"/>
        <end position="231"/>
    </location>
</feature>
<gene>
    <name evidence="3" type="ORF">SOCE26_005620</name>
</gene>
<evidence type="ECO:0000256" key="1">
    <source>
        <dbReference type="SAM" id="MobiDB-lite"/>
    </source>
</evidence>
<evidence type="ECO:0000313" key="4">
    <source>
        <dbReference type="Proteomes" id="UP000238348"/>
    </source>
</evidence>
<evidence type="ECO:0000313" key="3">
    <source>
        <dbReference type="EMBL" id="AUX39180.1"/>
    </source>
</evidence>
<keyword evidence="2" id="KW-0732">Signal</keyword>
<dbReference type="PROSITE" id="PS51257">
    <property type="entry name" value="PROKAR_LIPOPROTEIN"/>
    <property type="match status" value="1"/>
</dbReference>
<feature type="region of interest" description="Disordered" evidence="1">
    <location>
        <begin position="26"/>
        <end position="65"/>
    </location>
</feature>